<dbReference type="InterPro" id="IPR054472">
    <property type="entry name" value="WHD"/>
</dbReference>
<evidence type="ECO:0000313" key="3">
    <source>
        <dbReference type="EMBL" id="RJK97342.1"/>
    </source>
</evidence>
<evidence type="ECO:0000259" key="2">
    <source>
        <dbReference type="Pfam" id="PF22977"/>
    </source>
</evidence>
<gene>
    <name evidence="3" type="ORF">D3P05_24115</name>
</gene>
<keyword evidence="4" id="KW-1185">Reference proteome</keyword>
<sequence length="111" mass="11740">MNAPLADVHAAHAAGLRRLCAALRCRLETPATRMPPSADPPPAVSSLDLPPLLETLAARFALSPFETELLVLALAVEIDPATAEAVRNRQPGGDPRPSFGLAFTTLTAPHW</sequence>
<accession>A0A418ZQX0</accession>
<protein>
    <submittedName>
        <fullName evidence="3">AAA family ATPase</fullName>
    </submittedName>
</protein>
<dbReference type="RefSeq" id="WP_205962256.1">
    <property type="nucleotide sequence ID" value="NZ_QZEW01000235.1"/>
</dbReference>
<proteinExistence type="predicted"/>
<evidence type="ECO:0000313" key="4">
    <source>
        <dbReference type="Proteomes" id="UP000283587"/>
    </source>
</evidence>
<comment type="caution">
    <text evidence="3">The sequence shown here is derived from an EMBL/GenBank/DDBJ whole genome shotgun (WGS) entry which is preliminary data.</text>
</comment>
<feature type="domain" description="Winged helix" evidence="2">
    <location>
        <begin position="50"/>
        <end position="106"/>
    </location>
</feature>
<dbReference type="Proteomes" id="UP000283587">
    <property type="component" value="Unassembled WGS sequence"/>
</dbReference>
<name>A0A418ZQX0_9RHOB</name>
<reference evidence="4" key="1">
    <citation type="submission" date="2018-09" db="EMBL/GenBank/DDBJ databases">
        <title>Paracoccus onubensis nov. sp. a moderate halophilic bacterium isolated from Gruta de las Maravillas (Aracena, Spain).</title>
        <authorList>
            <person name="Jurado V."/>
            <person name="Gutierrez-Patricio S."/>
            <person name="Gonzalez-Pimentel J.L."/>
            <person name="Miller A.Z."/>
            <person name="Laiz L."/>
            <person name="Saiz-Jimenez C."/>
        </authorList>
    </citation>
    <scope>NUCLEOTIDE SEQUENCE [LARGE SCALE GENOMIC DNA]</scope>
    <source>
        <strain evidence="4">DSM 26381</strain>
    </source>
</reference>
<dbReference type="AlphaFoldDB" id="A0A418ZQX0"/>
<dbReference type="Pfam" id="PF22977">
    <property type="entry name" value="WHD"/>
    <property type="match status" value="1"/>
</dbReference>
<evidence type="ECO:0000256" key="1">
    <source>
        <dbReference type="SAM" id="MobiDB-lite"/>
    </source>
</evidence>
<organism evidence="3 4">
    <name type="scientific">Paracoccus siganidrum</name>
    <dbReference type="NCBI Taxonomy" id="1276757"/>
    <lineage>
        <taxon>Bacteria</taxon>
        <taxon>Pseudomonadati</taxon>
        <taxon>Pseudomonadota</taxon>
        <taxon>Alphaproteobacteria</taxon>
        <taxon>Rhodobacterales</taxon>
        <taxon>Paracoccaceae</taxon>
        <taxon>Paracoccus</taxon>
    </lineage>
</organism>
<feature type="region of interest" description="Disordered" evidence="1">
    <location>
        <begin position="86"/>
        <end position="111"/>
    </location>
</feature>
<feature type="non-terminal residue" evidence="3">
    <location>
        <position position="111"/>
    </location>
</feature>
<dbReference type="EMBL" id="QZEW01000235">
    <property type="protein sequence ID" value="RJK97342.1"/>
    <property type="molecule type" value="Genomic_DNA"/>
</dbReference>